<accession>A0A1H4VIW5</accession>
<keyword evidence="9" id="KW-0418">Kinase</keyword>
<dbReference type="Proteomes" id="UP000182652">
    <property type="component" value="Unassembled WGS sequence"/>
</dbReference>
<dbReference type="Gene3D" id="3.90.1200.10">
    <property type="match status" value="1"/>
</dbReference>
<dbReference type="EC" id="2.7.1.175" evidence="4"/>
<keyword evidence="6" id="KW-0321">Glycogen metabolism</keyword>
<evidence type="ECO:0000256" key="9">
    <source>
        <dbReference type="ARBA" id="ARBA00022777"/>
    </source>
</evidence>
<protein>
    <recommendedName>
        <fullName evidence="5">Maltokinase</fullName>
        <ecNumber evidence="4">2.7.1.175</ecNumber>
    </recommendedName>
    <alternativeName>
        <fullName evidence="13">Maltose-1-phosphate synthase</fullName>
    </alternativeName>
</protein>
<evidence type="ECO:0000256" key="3">
    <source>
        <dbReference type="ARBA" id="ARBA00011245"/>
    </source>
</evidence>
<dbReference type="Pfam" id="PF18085">
    <property type="entry name" value="Mak_N_cap"/>
    <property type="match status" value="1"/>
</dbReference>
<dbReference type="SUPFAM" id="SSF56112">
    <property type="entry name" value="Protein kinase-like (PK-like)"/>
    <property type="match status" value="1"/>
</dbReference>
<reference evidence="17 18" key="1">
    <citation type="submission" date="2016-10" db="EMBL/GenBank/DDBJ databases">
        <authorList>
            <person name="de Groot N.N."/>
        </authorList>
    </citation>
    <scope>NUCLEOTIDE SEQUENCE [LARGE SCALE GENOMIC DNA]</scope>
    <source>
        <strain evidence="17 18">DSM 10495</strain>
    </source>
</reference>
<keyword evidence="18" id="KW-1185">Reference proteome</keyword>
<dbReference type="InterPro" id="IPR002575">
    <property type="entry name" value="Aminoglycoside_PTrfase"/>
</dbReference>
<dbReference type="EMBL" id="FNSN01000004">
    <property type="protein sequence ID" value="SEC80284.1"/>
    <property type="molecule type" value="Genomic_DNA"/>
</dbReference>
<comment type="pathway">
    <text evidence="1">Glycan biosynthesis; glycogen biosynthesis.</text>
</comment>
<dbReference type="UniPathway" id="UPA00164"/>
<evidence type="ECO:0000256" key="6">
    <source>
        <dbReference type="ARBA" id="ARBA00022600"/>
    </source>
</evidence>
<proteinExistence type="inferred from homology"/>
<dbReference type="GO" id="GO:0016301">
    <property type="term" value="F:kinase activity"/>
    <property type="evidence" value="ECO:0007669"/>
    <property type="project" value="UniProtKB-KW"/>
</dbReference>
<evidence type="ECO:0000259" key="15">
    <source>
        <dbReference type="Pfam" id="PF01636"/>
    </source>
</evidence>
<evidence type="ECO:0000313" key="18">
    <source>
        <dbReference type="Proteomes" id="UP000182652"/>
    </source>
</evidence>
<dbReference type="GO" id="GO:0005524">
    <property type="term" value="F:ATP binding"/>
    <property type="evidence" value="ECO:0007669"/>
    <property type="project" value="UniProtKB-KW"/>
</dbReference>
<evidence type="ECO:0000256" key="2">
    <source>
        <dbReference type="ARBA" id="ARBA00006219"/>
    </source>
</evidence>
<sequence length="491" mass="52375">MAAPADELMGLLEHWLPQQRWFPAKGSVVTVSVAAVLPGVSRPERHSEVRVLRLAYPDAQGTPVVTLLQVPLLFLKVTDQAPDDGAALPGDAGLIGAVSSAGGEDGSPAVPGPWHVYDAPQRREYLDEVLASTSLNAHSENPGEHAGIQARRGPDAAKSIALSDPLFSMDPMRSEQSNTSIVLNAQGRGMIVKFFRTLSAGQNPEVELGAVLTRLGTQDVPATLGWLEAHWQDQGVAYQADLAVIHEFLPGGSDAWGAALDAAARGESFARQAHAIGQGTARIHRRLAEGLPVSTAPEGVLSRLAARVRDSWAQVRAVVGPYDAEIEALLTSLSAVPAQPQRIHGDLHLGQILTVQSPSAGAERWIFLDFEGEPLRPISERALPDLPLRDVVGLLRSLDYAAGAAQRQVAGAEVSDGWVAECSAAFLEGYSSVVPGRIDQRSPLFMALWLDKALYEVRYEQSNRPGWLDIPVSAARATLDELAGPDAKGKP</sequence>
<gene>
    <name evidence="17" type="ORF">SAMN04489745_3201</name>
</gene>
<evidence type="ECO:0000259" key="16">
    <source>
        <dbReference type="Pfam" id="PF18085"/>
    </source>
</evidence>
<comment type="catalytic activity">
    <reaction evidence="14">
        <text>D-maltose + ATP = alpha-maltose 1-phosphate + ADP + H(+)</text>
        <dbReference type="Rhea" id="RHEA:31915"/>
        <dbReference type="ChEBI" id="CHEBI:15378"/>
        <dbReference type="ChEBI" id="CHEBI:17306"/>
        <dbReference type="ChEBI" id="CHEBI:30616"/>
        <dbReference type="ChEBI" id="CHEBI:63576"/>
        <dbReference type="ChEBI" id="CHEBI:456216"/>
        <dbReference type="EC" id="2.7.1.175"/>
    </reaction>
</comment>
<comment type="subunit">
    <text evidence="3">Monomer.</text>
</comment>
<keyword evidence="12" id="KW-0119">Carbohydrate metabolism</keyword>
<evidence type="ECO:0000256" key="11">
    <source>
        <dbReference type="ARBA" id="ARBA00023056"/>
    </source>
</evidence>
<dbReference type="AlphaFoldDB" id="A0A1H4VIW5"/>
<evidence type="ECO:0000256" key="1">
    <source>
        <dbReference type="ARBA" id="ARBA00004964"/>
    </source>
</evidence>
<dbReference type="Pfam" id="PF01636">
    <property type="entry name" value="APH"/>
    <property type="match status" value="1"/>
</dbReference>
<dbReference type="InterPro" id="IPR040999">
    <property type="entry name" value="Mak_N_cap"/>
</dbReference>
<name>A0A1H4VIW5_9MICC</name>
<dbReference type="RefSeq" id="WP_306306606.1">
    <property type="nucleotide sequence ID" value="NZ_FNSN01000004.1"/>
</dbReference>
<evidence type="ECO:0000256" key="14">
    <source>
        <dbReference type="ARBA" id="ARBA00049067"/>
    </source>
</evidence>
<keyword evidence="10" id="KW-0067">ATP-binding</keyword>
<evidence type="ECO:0000256" key="5">
    <source>
        <dbReference type="ARBA" id="ARBA00013882"/>
    </source>
</evidence>
<evidence type="ECO:0000256" key="13">
    <source>
        <dbReference type="ARBA" id="ARBA00031251"/>
    </source>
</evidence>
<comment type="similarity">
    <text evidence="2">Belongs to the aminoglycoside phosphotransferase family.</text>
</comment>
<dbReference type="STRING" id="156980.SAMN04489745_3201"/>
<evidence type="ECO:0000313" key="17">
    <source>
        <dbReference type="EMBL" id="SEC80284.1"/>
    </source>
</evidence>
<keyword evidence="11" id="KW-0320">Glycogen biosynthesis</keyword>
<keyword evidence="7" id="KW-0808">Transferase</keyword>
<evidence type="ECO:0000256" key="12">
    <source>
        <dbReference type="ARBA" id="ARBA00023277"/>
    </source>
</evidence>
<keyword evidence="8" id="KW-0547">Nucleotide-binding</keyword>
<evidence type="ECO:0000256" key="10">
    <source>
        <dbReference type="ARBA" id="ARBA00022840"/>
    </source>
</evidence>
<feature type="domain" description="Aminoglycoside phosphotransferase" evidence="15">
    <location>
        <begin position="173"/>
        <end position="413"/>
    </location>
</feature>
<feature type="domain" description="Maltokinase N-terminal cap" evidence="16">
    <location>
        <begin position="15"/>
        <end position="98"/>
    </location>
</feature>
<organism evidence="17 18">
    <name type="scientific">Arthrobacter woluwensis</name>
    <dbReference type="NCBI Taxonomy" id="156980"/>
    <lineage>
        <taxon>Bacteria</taxon>
        <taxon>Bacillati</taxon>
        <taxon>Actinomycetota</taxon>
        <taxon>Actinomycetes</taxon>
        <taxon>Micrococcales</taxon>
        <taxon>Micrococcaceae</taxon>
        <taxon>Arthrobacter</taxon>
    </lineage>
</organism>
<dbReference type="InterPro" id="IPR011009">
    <property type="entry name" value="Kinase-like_dom_sf"/>
</dbReference>
<evidence type="ECO:0000256" key="4">
    <source>
        <dbReference type="ARBA" id="ARBA00011962"/>
    </source>
</evidence>
<evidence type="ECO:0000256" key="8">
    <source>
        <dbReference type="ARBA" id="ARBA00022741"/>
    </source>
</evidence>
<evidence type="ECO:0000256" key="7">
    <source>
        <dbReference type="ARBA" id="ARBA00022679"/>
    </source>
</evidence>
<dbReference type="GO" id="GO:0005978">
    <property type="term" value="P:glycogen biosynthetic process"/>
    <property type="evidence" value="ECO:0007669"/>
    <property type="project" value="UniProtKB-UniPathway"/>
</dbReference>